<keyword evidence="1" id="KW-0472">Membrane</keyword>
<keyword evidence="3" id="KW-1185">Reference proteome</keyword>
<dbReference type="Proteomes" id="UP000027195">
    <property type="component" value="Unassembled WGS sequence"/>
</dbReference>
<dbReference type="AlphaFoldDB" id="A0A067MCV6"/>
<gene>
    <name evidence="2" type="ORF">BOTBODRAFT_520731</name>
</gene>
<dbReference type="InParanoid" id="A0A067MCV6"/>
<organism evidence="2 3">
    <name type="scientific">Botryobasidium botryosum (strain FD-172 SS1)</name>
    <dbReference type="NCBI Taxonomy" id="930990"/>
    <lineage>
        <taxon>Eukaryota</taxon>
        <taxon>Fungi</taxon>
        <taxon>Dikarya</taxon>
        <taxon>Basidiomycota</taxon>
        <taxon>Agaricomycotina</taxon>
        <taxon>Agaricomycetes</taxon>
        <taxon>Cantharellales</taxon>
        <taxon>Botryobasidiaceae</taxon>
        <taxon>Botryobasidium</taxon>
    </lineage>
</organism>
<reference evidence="3" key="1">
    <citation type="journal article" date="2014" name="Proc. Natl. Acad. Sci. U.S.A.">
        <title>Extensive sampling of basidiomycete genomes demonstrates inadequacy of the white-rot/brown-rot paradigm for wood decay fungi.</title>
        <authorList>
            <person name="Riley R."/>
            <person name="Salamov A.A."/>
            <person name="Brown D.W."/>
            <person name="Nagy L.G."/>
            <person name="Floudas D."/>
            <person name="Held B.W."/>
            <person name="Levasseur A."/>
            <person name="Lombard V."/>
            <person name="Morin E."/>
            <person name="Otillar R."/>
            <person name="Lindquist E.A."/>
            <person name="Sun H."/>
            <person name="LaButti K.M."/>
            <person name="Schmutz J."/>
            <person name="Jabbour D."/>
            <person name="Luo H."/>
            <person name="Baker S.E."/>
            <person name="Pisabarro A.G."/>
            <person name="Walton J.D."/>
            <person name="Blanchette R.A."/>
            <person name="Henrissat B."/>
            <person name="Martin F."/>
            <person name="Cullen D."/>
            <person name="Hibbett D.S."/>
            <person name="Grigoriev I.V."/>
        </authorList>
    </citation>
    <scope>NUCLEOTIDE SEQUENCE [LARGE SCALE GENOMIC DNA]</scope>
    <source>
        <strain evidence="3">FD-172 SS1</strain>
    </source>
</reference>
<feature type="transmembrane region" description="Helical" evidence="1">
    <location>
        <begin position="105"/>
        <end position="124"/>
    </location>
</feature>
<proteinExistence type="predicted"/>
<keyword evidence="1" id="KW-1133">Transmembrane helix</keyword>
<keyword evidence="1" id="KW-0812">Transmembrane</keyword>
<evidence type="ECO:0000313" key="3">
    <source>
        <dbReference type="Proteomes" id="UP000027195"/>
    </source>
</evidence>
<dbReference type="HOGENOM" id="CLU_1786546_0_0_1"/>
<evidence type="ECO:0000256" key="1">
    <source>
        <dbReference type="SAM" id="Phobius"/>
    </source>
</evidence>
<name>A0A067MCV6_BOTB1</name>
<evidence type="ECO:0000313" key="2">
    <source>
        <dbReference type="EMBL" id="KDQ09717.1"/>
    </source>
</evidence>
<accession>A0A067MCV6</accession>
<sequence length="145" mass="16337">MRWASLATPRSLSIYSASKPNKLSCVDRRPPCQLRVDHSVLLGFVATLVTQLFSLLRIGFDSFLVHVPYEPTVRLSLGRGPSNLINFTLLLYPSTLYPPTCIRRLVSISAAISIVYQYLIGITYSTYHYFGHIPCITRTDTVSIR</sequence>
<dbReference type="EMBL" id="KL198075">
    <property type="protein sequence ID" value="KDQ09717.1"/>
    <property type="molecule type" value="Genomic_DNA"/>
</dbReference>
<protein>
    <submittedName>
        <fullName evidence="2">Uncharacterized protein</fullName>
    </submittedName>
</protein>
<feature type="transmembrane region" description="Helical" evidence="1">
    <location>
        <begin position="39"/>
        <end position="60"/>
    </location>
</feature>